<accession>A0A5C8CF72</accession>
<evidence type="ECO:0000313" key="2">
    <source>
        <dbReference type="EMBL" id="TXJ11697.1"/>
    </source>
</evidence>
<keyword evidence="1" id="KW-0472">Membrane</keyword>
<dbReference type="EMBL" id="SAXT01000005">
    <property type="protein sequence ID" value="TXJ11697.1"/>
    <property type="molecule type" value="Genomic_DNA"/>
</dbReference>
<keyword evidence="1" id="KW-0812">Transmembrane</keyword>
<feature type="transmembrane region" description="Helical" evidence="1">
    <location>
        <begin position="12"/>
        <end position="28"/>
    </location>
</feature>
<dbReference type="AlphaFoldDB" id="A0A5C8CF72"/>
<organism evidence="2 3">
    <name type="scientific">Brachyspira aalborgi</name>
    <dbReference type="NCBI Taxonomy" id="29522"/>
    <lineage>
        <taxon>Bacteria</taxon>
        <taxon>Pseudomonadati</taxon>
        <taxon>Spirochaetota</taxon>
        <taxon>Spirochaetia</taxon>
        <taxon>Brachyspirales</taxon>
        <taxon>Brachyspiraceae</taxon>
        <taxon>Brachyspira</taxon>
    </lineage>
</organism>
<name>A0A5C8CF72_9SPIR</name>
<comment type="caution">
    <text evidence="2">The sequence shown here is derived from an EMBL/GenBank/DDBJ whole genome shotgun (WGS) entry which is preliminary data.</text>
</comment>
<sequence>MTNLKGKERKGLLYLITIAVFIAIMSIACKNKPTAAGDFGEEPEVADKSEVLTPTGKLDIDKNKNAQQYDGKKFVSKKYKDAVSGTEFRYEIKIAKLTTQNQGTSLTFTGYKDGGQFSREYIFPGYYQGRGDNYYQANEGGSGVLSLRSGSGTAKVKFYNDASDKGWADFKPSDYNFTLKLALTNQ</sequence>
<evidence type="ECO:0000256" key="1">
    <source>
        <dbReference type="SAM" id="Phobius"/>
    </source>
</evidence>
<evidence type="ECO:0000313" key="3">
    <source>
        <dbReference type="Proteomes" id="UP000325116"/>
    </source>
</evidence>
<proteinExistence type="predicted"/>
<dbReference type="PROSITE" id="PS51257">
    <property type="entry name" value="PROKAR_LIPOPROTEIN"/>
    <property type="match status" value="1"/>
</dbReference>
<dbReference type="Proteomes" id="UP000325116">
    <property type="component" value="Unassembled WGS sequence"/>
</dbReference>
<keyword evidence="1" id="KW-1133">Transmembrane helix</keyword>
<reference evidence="2 3" key="1">
    <citation type="journal article" date="1992" name="Lakartidningen">
        <title>[Penicillin V and not amoxicillin is the first choice preparation in acute otitis].</title>
        <authorList>
            <person name="Kamme C."/>
            <person name="Lundgren K."/>
            <person name="Prellner K."/>
        </authorList>
    </citation>
    <scope>NUCLEOTIDE SEQUENCE [LARGE SCALE GENOMIC DNA]</scope>
    <source>
        <strain evidence="2 3">W1</strain>
    </source>
</reference>
<dbReference type="RefSeq" id="WP_147758617.1">
    <property type="nucleotide sequence ID" value="NZ_SAXT01000005.1"/>
</dbReference>
<gene>
    <name evidence="2" type="ORF">EPJ80_08265</name>
</gene>
<protein>
    <submittedName>
        <fullName evidence="2">Uncharacterized protein</fullName>
    </submittedName>
</protein>